<organism evidence="1 2">
    <name type="scientific">Xenorhabdus szentirmaii DSM 16338</name>
    <dbReference type="NCBI Taxonomy" id="1427518"/>
    <lineage>
        <taxon>Bacteria</taxon>
        <taxon>Pseudomonadati</taxon>
        <taxon>Pseudomonadota</taxon>
        <taxon>Gammaproteobacteria</taxon>
        <taxon>Enterobacterales</taxon>
        <taxon>Morganellaceae</taxon>
        <taxon>Xenorhabdus</taxon>
    </lineage>
</organism>
<accession>W1J5P5</accession>
<name>W1J5P5_9GAMM</name>
<keyword evidence="2" id="KW-1185">Reference proteome</keyword>
<dbReference type="AlphaFoldDB" id="W1J5P5"/>
<reference evidence="1" key="1">
    <citation type="submission" date="2013-11" db="EMBL/GenBank/DDBJ databases">
        <title>Draft genome sequence and annotation of the entomopathogenic bacteria, Xenorhabdus cabanillasi strain JM26 and Xenorhabdus szentirmai strain DSM 16338.</title>
        <authorList>
            <person name="Gualtieri M."/>
            <person name="Ogier J.C."/>
            <person name="Pages S."/>
            <person name="Givaudan A."/>
            <person name="Gaudriault S."/>
        </authorList>
    </citation>
    <scope>NUCLEOTIDE SEQUENCE [LARGE SCALE GENOMIC DNA]</scope>
    <source>
        <strain evidence="1">DSM 16338</strain>
    </source>
</reference>
<protein>
    <submittedName>
        <fullName evidence="1">Uncharacterized protein</fullName>
    </submittedName>
</protein>
<evidence type="ECO:0000313" key="2">
    <source>
        <dbReference type="Proteomes" id="UP000019202"/>
    </source>
</evidence>
<gene>
    <name evidence="1" type="ORF">XSR1_640006</name>
</gene>
<sequence length="45" mass="5345">MSDPDAPGTMQYATGINWALNQKYNMKKNLIYFQMQVYHLKSQYI</sequence>
<evidence type="ECO:0000313" key="1">
    <source>
        <dbReference type="EMBL" id="CDL85176.1"/>
    </source>
</evidence>
<proteinExistence type="predicted"/>
<dbReference type="Proteomes" id="UP000019202">
    <property type="component" value="Unassembled WGS sequence"/>
</dbReference>
<comment type="caution">
    <text evidence="1">The sequence shown here is derived from an EMBL/GenBank/DDBJ whole genome shotgun (WGS) entry which is preliminary data.</text>
</comment>
<dbReference type="EMBL" id="CBXF010000126">
    <property type="protein sequence ID" value="CDL85176.1"/>
    <property type="molecule type" value="Genomic_DNA"/>
</dbReference>